<dbReference type="GO" id="GO:0050660">
    <property type="term" value="F:flavin adenine dinucleotide binding"/>
    <property type="evidence" value="ECO:0007669"/>
    <property type="project" value="InterPro"/>
</dbReference>
<evidence type="ECO:0000256" key="4">
    <source>
        <dbReference type="ARBA" id="ARBA00022989"/>
    </source>
</evidence>
<dbReference type="PANTHER" id="PTHR22777">
    <property type="entry name" value="HEMOLYSIN-RELATED"/>
    <property type="match status" value="1"/>
</dbReference>
<feature type="transmembrane region" description="Helical" evidence="9">
    <location>
        <begin position="143"/>
        <end position="165"/>
    </location>
</feature>
<name>A0A7Y9TBL9_9BACT</name>
<dbReference type="InterPro" id="IPR016169">
    <property type="entry name" value="FAD-bd_PCMH_sub2"/>
</dbReference>
<dbReference type="GO" id="GO:0005886">
    <property type="term" value="C:plasma membrane"/>
    <property type="evidence" value="ECO:0007669"/>
    <property type="project" value="UniProtKB-SubCell"/>
</dbReference>
<proteinExistence type="predicted"/>
<evidence type="ECO:0000256" key="9">
    <source>
        <dbReference type="SAM" id="Phobius"/>
    </source>
</evidence>
<keyword evidence="3" id="KW-0677">Repeat</keyword>
<evidence type="ECO:0000256" key="5">
    <source>
        <dbReference type="ARBA" id="ARBA00023122"/>
    </source>
</evidence>
<comment type="subcellular location">
    <subcellularLocation>
        <location evidence="1">Membrane</location>
        <topology evidence="1">Multi-pass membrane protein</topology>
    </subcellularLocation>
</comment>
<dbReference type="PROSITE" id="PS51371">
    <property type="entry name" value="CBS"/>
    <property type="match status" value="2"/>
</dbReference>
<keyword evidence="5 7" id="KW-0129">CBS domain</keyword>
<dbReference type="InterPro" id="IPR000644">
    <property type="entry name" value="CBS_dom"/>
</dbReference>
<dbReference type="InterPro" id="IPR046342">
    <property type="entry name" value="CBS_dom_sf"/>
</dbReference>
<accession>A0A7Y9TBL9</accession>
<dbReference type="InterPro" id="IPR005170">
    <property type="entry name" value="Transptr-assoc_dom"/>
</dbReference>
<dbReference type="InterPro" id="IPR036318">
    <property type="entry name" value="FAD-bd_PCMH-like_sf"/>
</dbReference>
<evidence type="ECO:0000256" key="6">
    <source>
        <dbReference type="ARBA" id="ARBA00023136"/>
    </source>
</evidence>
<feature type="compositionally biased region" description="Basic and acidic residues" evidence="8">
    <location>
        <begin position="399"/>
        <end position="424"/>
    </location>
</feature>
<dbReference type="PANTHER" id="PTHR22777:SF17">
    <property type="entry name" value="UPF0053 PROTEIN SLL0260"/>
    <property type="match status" value="1"/>
</dbReference>
<evidence type="ECO:0000256" key="3">
    <source>
        <dbReference type="ARBA" id="ARBA00022737"/>
    </source>
</evidence>
<dbReference type="AlphaFoldDB" id="A0A7Y9TBL9"/>
<evidence type="ECO:0000313" key="12">
    <source>
        <dbReference type="Proteomes" id="UP000534186"/>
    </source>
</evidence>
<evidence type="ECO:0000259" key="10">
    <source>
        <dbReference type="PROSITE" id="PS51371"/>
    </source>
</evidence>
<feature type="region of interest" description="Disordered" evidence="8">
    <location>
        <begin position="380"/>
        <end position="424"/>
    </location>
</feature>
<dbReference type="InterPro" id="IPR044751">
    <property type="entry name" value="Ion_transp-like_CBS"/>
</dbReference>
<sequence>MTPGYAYTLALILLLAILALAAYVDRIYSEMGKFLAREYQDNIDSWERVVEPRLRLGRESIALSASVLRQLSLAALALLSGLRLYTHTTLVPTLARTPSLSEVLRAVFELILLILIFDRLLPQLLFSRTRGLWIARITPLLQTLFYLILPVTLLLGLLLSIAALAEPEDTTEEDHPSEAMDALLEAGEEEGILEESDRELVRSAVEFGDKIVLEVMTPRPEIFSVPGTLTLQEFTAEINEHAFSRVPVYNGSLDHVTGIAFAHDLLKVLDTEANTRTVAQIQRPAAFVPETKKVAELLREMQREKQHMRMVIDEYGSVAGLVTIEDLLEAIVGNIADEHDEPEADDEPIRETNGAYVVSGSFELSRLRDLFADQFEPNHRATRPAEDGEPHDAEEERVELDGGEREEAEDLKDLRDTRDDPTALRLPEHYESTTLGGLVSEIAGHIPLPGEVVEEDGLRLEVLASTDRRIDRIRVSLTNPPDLS</sequence>
<dbReference type="CDD" id="cd04590">
    <property type="entry name" value="CBS_pair_CorC_HlyC_assoc"/>
    <property type="match status" value="1"/>
</dbReference>
<feature type="domain" description="CBS" evidence="10">
    <location>
        <begin position="216"/>
        <end position="276"/>
    </location>
</feature>
<gene>
    <name evidence="11" type="ORF">HDF12_003649</name>
</gene>
<dbReference type="SMART" id="SM00116">
    <property type="entry name" value="CBS"/>
    <property type="match status" value="2"/>
</dbReference>
<dbReference type="Gene3D" id="3.10.580.10">
    <property type="entry name" value="CBS-domain"/>
    <property type="match status" value="1"/>
</dbReference>
<feature type="compositionally biased region" description="Basic and acidic residues" evidence="8">
    <location>
        <begin position="380"/>
        <end position="391"/>
    </location>
</feature>
<dbReference type="Pfam" id="PF03471">
    <property type="entry name" value="CorC_HlyC"/>
    <property type="match status" value="1"/>
</dbReference>
<comment type="caution">
    <text evidence="11">The sequence shown here is derived from an EMBL/GenBank/DDBJ whole genome shotgun (WGS) entry which is preliminary data.</text>
</comment>
<dbReference type="Proteomes" id="UP000534186">
    <property type="component" value="Unassembled WGS sequence"/>
</dbReference>
<evidence type="ECO:0000313" key="11">
    <source>
        <dbReference type="EMBL" id="NYF53250.1"/>
    </source>
</evidence>
<evidence type="ECO:0000256" key="8">
    <source>
        <dbReference type="SAM" id="MobiDB-lite"/>
    </source>
</evidence>
<dbReference type="InterPro" id="IPR002550">
    <property type="entry name" value="CNNM"/>
</dbReference>
<keyword evidence="2 9" id="KW-0812">Transmembrane</keyword>
<evidence type="ECO:0000256" key="7">
    <source>
        <dbReference type="PROSITE-ProRule" id="PRU00703"/>
    </source>
</evidence>
<reference evidence="11 12" key="1">
    <citation type="submission" date="2020-07" db="EMBL/GenBank/DDBJ databases">
        <title>Genomic Encyclopedia of Type Strains, Phase IV (KMG-V): Genome sequencing to study the core and pangenomes of soil and plant-associated prokaryotes.</title>
        <authorList>
            <person name="Whitman W."/>
        </authorList>
    </citation>
    <scope>NUCLEOTIDE SEQUENCE [LARGE SCALE GENOMIC DNA]</scope>
    <source>
        <strain evidence="11 12">M8UP30</strain>
    </source>
</reference>
<dbReference type="SMART" id="SM01091">
    <property type="entry name" value="CorC_HlyC"/>
    <property type="match status" value="1"/>
</dbReference>
<feature type="transmembrane region" description="Helical" evidence="9">
    <location>
        <begin position="6"/>
        <end position="24"/>
    </location>
</feature>
<organism evidence="11 12">
    <name type="scientific">Tunturiibacter lichenicola</name>
    <dbReference type="NCBI Taxonomy" id="2051959"/>
    <lineage>
        <taxon>Bacteria</taxon>
        <taxon>Pseudomonadati</taxon>
        <taxon>Acidobacteriota</taxon>
        <taxon>Terriglobia</taxon>
        <taxon>Terriglobales</taxon>
        <taxon>Acidobacteriaceae</taxon>
        <taxon>Tunturiibacter</taxon>
    </lineage>
</organism>
<protein>
    <submittedName>
        <fullName evidence="11">CBS domain containing-hemolysin-like protein</fullName>
    </submittedName>
</protein>
<evidence type="ECO:0000256" key="2">
    <source>
        <dbReference type="ARBA" id="ARBA00022692"/>
    </source>
</evidence>
<dbReference type="EMBL" id="JACCCV010000002">
    <property type="protein sequence ID" value="NYF53250.1"/>
    <property type="molecule type" value="Genomic_DNA"/>
</dbReference>
<dbReference type="Pfam" id="PF01595">
    <property type="entry name" value="CNNM"/>
    <property type="match status" value="1"/>
</dbReference>
<keyword evidence="6 9" id="KW-0472">Membrane</keyword>
<keyword evidence="4 9" id="KW-1133">Transmembrane helix</keyword>
<feature type="domain" description="CBS" evidence="10">
    <location>
        <begin position="281"/>
        <end position="341"/>
    </location>
</feature>
<dbReference type="Pfam" id="PF00571">
    <property type="entry name" value="CBS"/>
    <property type="match status" value="2"/>
</dbReference>
<dbReference type="SUPFAM" id="SSF56176">
    <property type="entry name" value="FAD-binding/transporter-associated domain-like"/>
    <property type="match status" value="1"/>
</dbReference>
<dbReference type="FunFam" id="3.10.580.10:FF:000002">
    <property type="entry name" value="Magnesium/cobalt efflux protein CorC"/>
    <property type="match status" value="1"/>
</dbReference>
<dbReference type="SUPFAM" id="SSF54631">
    <property type="entry name" value="CBS-domain pair"/>
    <property type="match status" value="1"/>
</dbReference>
<dbReference type="Gene3D" id="3.30.465.10">
    <property type="match status" value="1"/>
</dbReference>
<evidence type="ECO:0000256" key="1">
    <source>
        <dbReference type="ARBA" id="ARBA00004141"/>
    </source>
</evidence>